<evidence type="ECO:0000313" key="3">
    <source>
        <dbReference type="EMBL" id="TPX45385.1"/>
    </source>
</evidence>
<comment type="caution">
    <text evidence="3">The sequence shown here is derived from an EMBL/GenBank/DDBJ whole genome shotgun (WGS) entry which is preliminary data.</text>
</comment>
<gene>
    <name evidence="3" type="ORF">SeLEV6574_g03892</name>
</gene>
<dbReference type="AlphaFoldDB" id="A0A507D256"/>
<sequence>MVLAVKIAGLVRVLQAPTMSRWSKIHIVILIVVFLVHQIQAADDDMTMMNLSGNLAIMSNKAAKKTMKALTDGTRLTPLARNQFTRNIWRRLLYVPMHSPLTLTQLLRGPDPGSSRAHMTYVMAYHAHQYESCKTHRVMISNTLDFDGRLQERSKISLREHSKTLAVMMKHYLSLEVNYGIELGIVAQHIQPLFTTQEETGHAKVIDAMNANGKFVSLEDATDLSVMSLNLRNDPPLSPQELAMAPTSHMSVARLHYVKEYNALLLEKFRFKSVQLTKVLDHLPRNTPYRQDLESQLQQTNVIMGTYLRTACSSMDVYSVGNEVNNPEETVPVAFPESVEPEGELDFDFNFNQEEWNMVLQLLREPDGQSSDPSPSYQEYPSLVDNQASTGMVHVEPYRPIRQELDSNKDVVYDLSPGIEGYGREVNHHHVDLGVFHRSEAEDTRGASVHRHMAHADEAGSSRKQLFCTDDQPPGQRNAGITPVNKHHSNERQYRLDSHR</sequence>
<dbReference type="EMBL" id="QEAM01000142">
    <property type="protein sequence ID" value="TPX45385.1"/>
    <property type="molecule type" value="Genomic_DNA"/>
</dbReference>
<proteinExistence type="predicted"/>
<dbReference type="VEuPathDB" id="FungiDB:SeMB42_g01715"/>
<evidence type="ECO:0000256" key="1">
    <source>
        <dbReference type="SAM" id="MobiDB-lite"/>
    </source>
</evidence>
<reference evidence="3 4" key="1">
    <citation type="journal article" date="2019" name="Sci. Rep.">
        <title>Comparative genomics of chytrid fungi reveal insights into the obligate biotrophic and pathogenic lifestyle of Synchytrium endobioticum.</title>
        <authorList>
            <person name="van de Vossenberg B.T.L.H."/>
            <person name="Warris S."/>
            <person name="Nguyen H.D.T."/>
            <person name="van Gent-Pelzer M.P.E."/>
            <person name="Joly D.L."/>
            <person name="van de Geest H.C."/>
            <person name="Bonants P.J.M."/>
            <person name="Smith D.S."/>
            <person name="Levesque C.A."/>
            <person name="van der Lee T.A.J."/>
        </authorList>
    </citation>
    <scope>NUCLEOTIDE SEQUENCE [LARGE SCALE GENOMIC DNA]</scope>
    <source>
        <strain evidence="3 4">LEV6574</strain>
    </source>
</reference>
<name>A0A507D256_9FUNG</name>
<dbReference type="VEuPathDB" id="FungiDB:SeMB42_g01714"/>
<feature type="region of interest" description="Disordered" evidence="1">
    <location>
        <begin position="444"/>
        <end position="500"/>
    </location>
</feature>
<evidence type="ECO:0000313" key="4">
    <source>
        <dbReference type="Proteomes" id="UP000320475"/>
    </source>
</evidence>
<feature type="compositionally biased region" description="Basic and acidic residues" evidence="1">
    <location>
        <begin position="488"/>
        <end position="500"/>
    </location>
</feature>
<protein>
    <submittedName>
        <fullName evidence="3">Uncharacterized protein</fullName>
    </submittedName>
</protein>
<evidence type="ECO:0000256" key="2">
    <source>
        <dbReference type="SAM" id="SignalP"/>
    </source>
</evidence>
<feature type="signal peptide" evidence="2">
    <location>
        <begin position="1"/>
        <end position="41"/>
    </location>
</feature>
<organism evidence="3 4">
    <name type="scientific">Synchytrium endobioticum</name>
    <dbReference type="NCBI Taxonomy" id="286115"/>
    <lineage>
        <taxon>Eukaryota</taxon>
        <taxon>Fungi</taxon>
        <taxon>Fungi incertae sedis</taxon>
        <taxon>Chytridiomycota</taxon>
        <taxon>Chytridiomycota incertae sedis</taxon>
        <taxon>Chytridiomycetes</taxon>
        <taxon>Synchytriales</taxon>
        <taxon>Synchytriaceae</taxon>
        <taxon>Synchytrium</taxon>
    </lineage>
</organism>
<keyword evidence="2" id="KW-0732">Signal</keyword>
<accession>A0A507D256</accession>
<feature type="chain" id="PRO_5021341660" evidence="2">
    <location>
        <begin position="42"/>
        <end position="500"/>
    </location>
</feature>
<dbReference type="Proteomes" id="UP000320475">
    <property type="component" value="Unassembled WGS sequence"/>
</dbReference>